<name>A0A8S1KJ72_9CILI</name>
<evidence type="ECO:0000313" key="4">
    <source>
        <dbReference type="Proteomes" id="UP000692954"/>
    </source>
</evidence>
<evidence type="ECO:0000256" key="2">
    <source>
        <dbReference type="SAM" id="MobiDB-lite"/>
    </source>
</evidence>
<gene>
    <name evidence="3" type="ORF">PSON_ATCC_30995.1.T0070078</name>
</gene>
<organism evidence="3 4">
    <name type="scientific">Paramecium sonneborni</name>
    <dbReference type="NCBI Taxonomy" id="65129"/>
    <lineage>
        <taxon>Eukaryota</taxon>
        <taxon>Sar</taxon>
        <taxon>Alveolata</taxon>
        <taxon>Ciliophora</taxon>
        <taxon>Intramacronucleata</taxon>
        <taxon>Oligohymenophorea</taxon>
        <taxon>Peniculida</taxon>
        <taxon>Parameciidae</taxon>
        <taxon>Paramecium</taxon>
    </lineage>
</organism>
<dbReference type="OrthoDB" id="298056at2759"/>
<dbReference type="EMBL" id="CAJJDN010000007">
    <property type="protein sequence ID" value="CAD8052922.1"/>
    <property type="molecule type" value="Genomic_DNA"/>
</dbReference>
<proteinExistence type="predicted"/>
<sequence length="306" mass="36193">MSTLYLTGSQATYESFDVNVANKLKDICKDMEALIIKTNQKFSRLLQSQQNSFYKSFQLVIEQISSDFKNLQQKFDEYVTYYEDETQVAKTQNKLIFFRDECQVLNKLCIDLKHQNQELQQKVKELEQEINNHKFILIKQIDKNSKLNEEAEIMKQKIQLSQNIQLMSRYNDQNITNEKKLKVPHLKLNNRFPTDLTDFEHQSISTFSNKNQIINLQKEIKSKKNLSLINKTSEELTNTNSSKQKIYQIDQFFEKSFNSRTKSQQHTLKKLEQSEITQKMQERSSSNLRSNKSNTQYQKKIPLISS</sequence>
<dbReference type="AlphaFoldDB" id="A0A8S1KJ72"/>
<evidence type="ECO:0000256" key="1">
    <source>
        <dbReference type="SAM" id="Coils"/>
    </source>
</evidence>
<feature type="region of interest" description="Disordered" evidence="2">
    <location>
        <begin position="263"/>
        <end position="306"/>
    </location>
</feature>
<dbReference type="Proteomes" id="UP000692954">
    <property type="component" value="Unassembled WGS sequence"/>
</dbReference>
<keyword evidence="4" id="KW-1185">Reference proteome</keyword>
<reference evidence="3" key="1">
    <citation type="submission" date="2021-01" db="EMBL/GenBank/DDBJ databases">
        <authorList>
            <consortium name="Genoscope - CEA"/>
            <person name="William W."/>
        </authorList>
    </citation>
    <scope>NUCLEOTIDE SEQUENCE</scope>
</reference>
<keyword evidence="1" id="KW-0175">Coiled coil</keyword>
<accession>A0A8S1KJ72</accession>
<evidence type="ECO:0000313" key="3">
    <source>
        <dbReference type="EMBL" id="CAD8052922.1"/>
    </source>
</evidence>
<comment type="caution">
    <text evidence="3">The sequence shown here is derived from an EMBL/GenBank/DDBJ whole genome shotgun (WGS) entry which is preliminary data.</text>
</comment>
<feature type="coiled-coil region" evidence="1">
    <location>
        <begin position="102"/>
        <end position="164"/>
    </location>
</feature>
<protein>
    <submittedName>
        <fullName evidence="3">Uncharacterized protein</fullName>
    </submittedName>
</protein>
<feature type="compositionally biased region" description="Low complexity" evidence="2">
    <location>
        <begin position="283"/>
        <end position="294"/>
    </location>
</feature>